<evidence type="ECO:0000256" key="4">
    <source>
        <dbReference type="ARBA" id="ARBA00035223"/>
    </source>
</evidence>
<evidence type="ECO:0000313" key="9">
    <source>
        <dbReference type="Proteomes" id="UP000298787"/>
    </source>
</evidence>
<accession>A0A4U5VAI5</accession>
<dbReference type="Proteomes" id="UP000298787">
    <property type="component" value="Chromosome 16"/>
</dbReference>
<protein>
    <recommendedName>
        <fullName evidence="4">Large ribosomal subunit protein eL28</fullName>
    </recommendedName>
    <alternativeName>
        <fullName evidence="5">60S ribosomal protein L28</fullName>
    </alternativeName>
</protein>
<sequence>MSSHLQWMVIRNCSSFLIKRNGQTYSTVSTPDNPNPPGQHKPATSYEKITINKNSRATLNSLRHIISKNKYRKDLRMAALRRASAILKSQKPVVVKKKRTRAAKTA</sequence>
<evidence type="ECO:0000259" key="7">
    <source>
        <dbReference type="Pfam" id="PF01778"/>
    </source>
</evidence>
<feature type="region of interest" description="Disordered" evidence="6">
    <location>
        <begin position="24"/>
        <end position="45"/>
    </location>
</feature>
<dbReference type="STRING" id="240159.A0A4U5VAI5"/>
<keyword evidence="9" id="KW-1185">Reference proteome</keyword>
<evidence type="ECO:0000313" key="8">
    <source>
        <dbReference type="EMBL" id="TKS84819.1"/>
    </source>
</evidence>
<dbReference type="InterPro" id="IPR002672">
    <property type="entry name" value="Ribosomal_eL28"/>
</dbReference>
<dbReference type="EMBL" id="CM014093">
    <property type="protein sequence ID" value="TKS84819.1"/>
    <property type="molecule type" value="Genomic_DNA"/>
</dbReference>
<proteinExistence type="inferred from homology"/>
<name>A0A4U5VAI5_COLLU</name>
<evidence type="ECO:0000256" key="3">
    <source>
        <dbReference type="ARBA" id="ARBA00023274"/>
    </source>
</evidence>
<keyword evidence="3" id="KW-0687">Ribonucleoprotein</keyword>
<dbReference type="GO" id="GO:0005840">
    <property type="term" value="C:ribosome"/>
    <property type="evidence" value="ECO:0007669"/>
    <property type="project" value="UniProtKB-KW"/>
</dbReference>
<reference evidence="8 9" key="1">
    <citation type="submission" date="2019-01" db="EMBL/GenBank/DDBJ databases">
        <title>Genome Assembly of Collichthys lucidus.</title>
        <authorList>
            <person name="Cai M."/>
            <person name="Xiao S."/>
        </authorList>
    </citation>
    <scope>NUCLEOTIDE SEQUENCE [LARGE SCALE GENOMIC DNA]</scope>
    <source>
        <strain evidence="8">JT15FE1705JMU</strain>
        <tissue evidence="8">Muscle</tissue>
    </source>
</reference>
<feature type="domain" description="Ribosomal eL28/Mak16" evidence="7">
    <location>
        <begin position="38"/>
        <end position="89"/>
    </location>
</feature>
<dbReference type="AlphaFoldDB" id="A0A4U5VAI5"/>
<dbReference type="GO" id="GO:1990904">
    <property type="term" value="C:ribonucleoprotein complex"/>
    <property type="evidence" value="ECO:0007669"/>
    <property type="project" value="UniProtKB-KW"/>
</dbReference>
<organism evidence="8 9">
    <name type="scientific">Collichthys lucidus</name>
    <name type="common">Big head croaker</name>
    <name type="synonym">Sciaena lucida</name>
    <dbReference type="NCBI Taxonomy" id="240159"/>
    <lineage>
        <taxon>Eukaryota</taxon>
        <taxon>Metazoa</taxon>
        <taxon>Chordata</taxon>
        <taxon>Craniata</taxon>
        <taxon>Vertebrata</taxon>
        <taxon>Euteleostomi</taxon>
        <taxon>Actinopterygii</taxon>
        <taxon>Neopterygii</taxon>
        <taxon>Teleostei</taxon>
        <taxon>Neoteleostei</taxon>
        <taxon>Acanthomorphata</taxon>
        <taxon>Eupercaria</taxon>
        <taxon>Sciaenidae</taxon>
        <taxon>Collichthys</taxon>
    </lineage>
</organism>
<dbReference type="GO" id="GO:0006412">
    <property type="term" value="P:translation"/>
    <property type="evidence" value="ECO:0007669"/>
    <property type="project" value="InterPro"/>
</dbReference>
<evidence type="ECO:0000256" key="1">
    <source>
        <dbReference type="ARBA" id="ARBA00007926"/>
    </source>
</evidence>
<comment type="similarity">
    <text evidence="1">Belongs to the eukaryotic ribosomal protein eL28 family.</text>
</comment>
<evidence type="ECO:0000256" key="2">
    <source>
        <dbReference type="ARBA" id="ARBA00022980"/>
    </source>
</evidence>
<dbReference type="PANTHER" id="PTHR10544">
    <property type="entry name" value="60S RIBOSOMAL PROTEIN L28"/>
    <property type="match status" value="1"/>
</dbReference>
<evidence type="ECO:0000256" key="5">
    <source>
        <dbReference type="ARBA" id="ARBA00035330"/>
    </source>
</evidence>
<keyword evidence="2 8" id="KW-0689">Ribosomal protein</keyword>
<dbReference type="GO" id="GO:0003735">
    <property type="term" value="F:structural constituent of ribosome"/>
    <property type="evidence" value="ECO:0007669"/>
    <property type="project" value="InterPro"/>
</dbReference>
<dbReference type="Pfam" id="PF01778">
    <property type="entry name" value="Ribosomal_L28e"/>
    <property type="match status" value="1"/>
</dbReference>
<dbReference type="Gene3D" id="3.30.390.110">
    <property type="match status" value="2"/>
</dbReference>
<gene>
    <name evidence="8" type="ORF">D9C73_018413</name>
</gene>
<dbReference type="InterPro" id="IPR029004">
    <property type="entry name" value="Ribosomal_eL28/Mak16"/>
</dbReference>
<evidence type="ECO:0000256" key="6">
    <source>
        <dbReference type="SAM" id="MobiDB-lite"/>
    </source>
</evidence>